<dbReference type="AlphaFoldDB" id="A0A1J5Q104"/>
<name>A0A1J5Q104_9ZZZZ</name>
<organism evidence="1">
    <name type="scientific">mine drainage metagenome</name>
    <dbReference type="NCBI Taxonomy" id="410659"/>
    <lineage>
        <taxon>unclassified sequences</taxon>
        <taxon>metagenomes</taxon>
        <taxon>ecological metagenomes</taxon>
    </lineage>
</organism>
<accession>A0A1J5Q104</accession>
<protein>
    <submittedName>
        <fullName evidence="1">Uncharacterized protein</fullName>
    </submittedName>
</protein>
<proteinExistence type="predicted"/>
<comment type="caution">
    <text evidence="1">The sequence shown here is derived from an EMBL/GenBank/DDBJ whole genome shotgun (WGS) entry which is preliminary data.</text>
</comment>
<gene>
    <name evidence="1" type="ORF">GALL_409690</name>
</gene>
<dbReference type="EMBL" id="MLJW01001640">
    <property type="protein sequence ID" value="OIQ77334.1"/>
    <property type="molecule type" value="Genomic_DNA"/>
</dbReference>
<sequence>MRQHQGNTIDSTPLDFTGGDELVNHDLGTVGKVTKLCFPDDQGIGVIGSIAVLESENGLL</sequence>
<reference evidence="1" key="1">
    <citation type="submission" date="2016-10" db="EMBL/GenBank/DDBJ databases">
        <title>Sequence of Gallionella enrichment culture.</title>
        <authorList>
            <person name="Poehlein A."/>
            <person name="Muehling M."/>
            <person name="Daniel R."/>
        </authorList>
    </citation>
    <scope>NUCLEOTIDE SEQUENCE</scope>
</reference>
<evidence type="ECO:0000313" key="1">
    <source>
        <dbReference type="EMBL" id="OIQ77334.1"/>
    </source>
</evidence>